<protein>
    <recommendedName>
        <fullName evidence="5 6">Large ribosomal subunit protein uL10</fullName>
    </recommendedName>
</protein>
<evidence type="ECO:0000256" key="4">
    <source>
        <dbReference type="ARBA" id="ARBA00023274"/>
    </source>
</evidence>
<comment type="similarity">
    <text evidence="2 6">Belongs to the universal ribosomal protein uL10 family.</text>
</comment>
<sequence length="170" mass="17948">MDRLQKKQLVSSIADKLQKSYTVVLVHYHGLTVAEITKLRCNMMQNGAEFMVAKNSLAKLALVGTVFEQLAPLMTGPTAIAFSEDPISAAKVIVQFAKENDKLIIVGGAANDSILDVASVKALASMPSLDELRGKIIGILSTPATRVATVLAAPASGLARVISAWSKKGS</sequence>
<dbReference type="NCBIfam" id="NF000955">
    <property type="entry name" value="PRK00099.1-1"/>
    <property type="match status" value="1"/>
</dbReference>
<comment type="function">
    <text evidence="1 6">Forms part of the ribosomal stalk, playing a central role in the interaction of the ribosome with GTP-bound translation factors.</text>
</comment>
<dbReference type="SUPFAM" id="SSF160369">
    <property type="entry name" value="Ribosomal protein L10-like"/>
    <property type="match status" value="1"/>
</dbReference>
<evidence type="ECO:0000313" key="7">
    <source>
        <dbReference type="EMBL" id="KKB96688.1"/>
    </source>
</evidence>
<dbReference type="InterPro" id="IPR043141">
    <property type="entry name" value="Ribosomal_uL10-like_sf"/>
</dbReference>
<dbReference type="GO" id="GO:0015934">
    <property type="term" value="C:large ribosomal subunit"/>
    <property type="evidence" value="ECO:0007669"/>
    <property type="project" value="InterPro"/>
</dbReference>
<dbReference type="HAMAP" id="MF_00362">
    <property type="entry name" value="Ribosomal_uL10"/>
    <property type="match status" value="1"/>
</dbReference>
<evidence type="ECO:0000313" key="8">
    <source>
        <dbReference type="Proteomes" id="UP000033358"/>
    </source>
</evidence>
<comment type="caution">
    <text evidence="7">The sequence shown here is derived from an EMBL/GenBank/DDBJ whole genome shotgun (WGS) entry which is preliminary data.</text>
</comment>
<evidence type="ECO:0000256" key="1">
    <source>
        <dbReference type="ARBA" id="ARBA00002633"/>
    </source>
</evidence>
<dbReference type="PATRIC" id="fig|1607817.3.peg.219"/>
<proteinExistence type="inferred from homology"/>
<keyword evidence="3 6" id="KW-0689">Ribosomal protein</keyword>
<dbReference type="Gene3D" id="3.30.70.1730">
    <property type="match status" value="1"/>
</dbReference>
<organism evidence="7 8">
    <name type="scientific">Candidatus Arcanibacter lacustris</name>
    <dbReference type="NCBI Taxonomy" id="1607817"/>
    <lineage>
        <taxon>Bacteria</taxon>
        <taxon>Pseudomonadati</taxon>
        <taxon>Pseudomonadota</taxon>
        <taxon>Alphaproteobacteria</taxon>
        <taxon>Rickettsiales</taxon>
        <taxon>Candidatus Arcanibacter</taxon>
    </lineage>
</organism>
<dbReference type="PANTHER" id="PTHR11560">
    <property type="entry name" value="39S RIBOSOMAL PROTEIN L10, MITOCHONDRIAL"/>
    <property type="match status" value="1"/>
</dbReference>
<keyword evidence="4 6" id="KW-0687">Ribonucleoprotein</keyword>
<dbReference type="GO" id="GO:0070180">
    <property type="term" value="F:large ribosomal subunit rRNA binding"/>
    <property type="evidence" value="ECO:0007669"/>
    <property type="project" value="UniProtKB-UniRule"/>
</dbReference>
<dbReference type="AlphaFoldDB" id="A0A0F5MPF9"/>
<dbReference type="InterPro" id="IPR022973">
    <property type="entry name" value="Ribosomal_uL10_bac"/>
</dbReference>
<evidence type="ECO:0000256" key="6">
    <source>
        <dbReference type="HAMAP-Rule" id="MF_00362"/>
    </source>
</evidence>
<evidence type="ECO:0000256" key="3">
    <source>
        <dbReference type="ARBA" id="ARBA00022980"/>
    </source>
</evidence>
<evidence type="ECO:0000256" key="5">
    <source>
        <dbReference type="ARBA" id="ARBA00035202"/>
    </source>
</evidence>
<dbReference type="GO" id="GO:0006412">
    <property type="term" value="P:translation"/>
    <property type="evidence" value="ECO:0007669"/>
    <property type="project" value="UniProtKB-UniRule"/>
</dbReference>
<keyword evidence="6" id="KW-0699">rRNA-binding</keyword>
<accession>A0A0F5MPF9</accession>
<evidence type="ECO:0000256" key="2">
    <source>
        <dbReference type="ARBA" id="ARBA00008889"/>
    </source>
</evidence>
<gene>
    <name evidence="6 7" type="primary">rplJ</name>
    <name evidence="7" type="ORF">SZ25_00218</name>
</gene>
<dbReference type="InterPro" id="IPR001790">
    <property type="entry name" value="Ribosomal_uL10"/>
</dbReference>
<reference evidence="7 8" key="1">
    <citation type="submission" date="2015-02" db="EMBL/GenBank/DDBJ databases">
        <title>Single cell genomics of a rare environmental alphaproteobacterium provides unique insights into Rickettsiaceae evolution.</title>
        <authorList>
            <person name="Martijn J."/>
            <person name="Schulz F."/>
            <person name="Zaremba-Niedzwiedzka K."/>
            <person name="Viklund J."/>
            <person name="Stepanauskas R."/>
            <person name="Andersson S.G.E."/>
            <person name="Horn M."/>
            <person name="Guy L."/>
            <person name="Ettema T.J.G."/>
        </authorList>
    </citation>
    <scope>NUCLEOTIDE SEQUENCE [LARGE SCALE GENOMIC DNA]</scope>
    <source>
        <strain evidence="7 8">SCGC AAA041-L04</strain>
    </source>
</reference>
<dbReference type="Pfam" id="PF00466">
    <property type="entry name" value="Ribosomal_L10"/>
    <property type="match status" value="1"/>
</dbReference>
<name>A0A0F5MPF9_9RICK</name>
<dbReference type="Proteomes" id="UP000033358">
    <property type="component" value="Unassembled WGS sequence"/>
</dbReference>
<dbReference type="CDD" id="cd05797">
    <property type="entry name" value="Ribosomal_L10"/>
    <property type="match status" value="1"/>
</dbReference>
<keyword evidence="8" id="KW-1185">Reference proteome</keyword>
<dbReference type="EMBL" id="JYHA01000030">
    <property type="protein sequence ID" value="KKB96688.1"/>
    <property type="molecule type" value="Genomic_DNA"/>
</dbReference>
<dbReference type="PROSITE" id="PS01109">
    <property type="entry name" value="RIBOSOMAL_L10"/>
    <property type="match status" value="1"/>
</dbReference>
<dbReference type="InterPro" id="IPR002363">
    <property type="entry name" value="Ribosomal_uL10_CS_bac"/>
</dbReference>
<keyword evidence="6" id="KW-0694">RNA-binding</keyword>
<dbReference type="GO" id="GO:0003735">
    <property type="term" value="F:structural constituent of ribosome"/>
    <property type="evidence" value="ECO:0007669"/>
    <property type="project" value="InterPro"/>
</dbReference>
<comment type="subunit">
    <text evidence="6">Part of the ribosomal stalk of the 50S ribosomal subunit. The N-terminus interacts with L11 and the large rRNA to form the base of the stalk. The C-terminus forms an elongated spine to which L12 dimers bind in a sequential fashion forming a multimeric L10(L12)X complex.</text>
</comment>
<dbReference type="InterPro" id="IPR047865">
    <property type="entry name" value="Ribosomal_uL10_bac_type"/>
</dbReference>
<dbReference type="Gene3D" id="6.10.250.290">
    <property type="match status" value="1"/>
</dbReference>